<comment type="caution">
    <text evidence="14">The sequence shown here is derived from an EMBL/GenBank/DDBJ whole genome shotgun (WGS) entry which is preliminary data.</text>
</comment>
<comment type="catalytic activity">
    <reaction evidence="11">
        <text>ATP + H2O = ADP + phosphate + H(+)</text>
        <dbReference type="Rhea" id="RHEA:13065"/>
        <dbReference type="ChEBI" id="CHEBI:15377"/>
        <dbReference type="ChEBI" id="CHEBI:15378"/>
        <dbReference type="ChEBI" id="CHEBI:30616"/>
        <dbReference type="ChEBI" id="CHEBI:43474"/>
        <dbReference type="ChEBI" id="CHEBI:456216"/>
        <dbReference type="EC" id="5.6.2.3"/>
    </reaction>
</comment>
<dbReference type="PANTHER" id="PTHR43788">
    <property type="entry name" value="DNA2/NAM7 HELICASE FAMILY MEMBER"/>
    <property type="match status" value="1"/>
</dbReference>
<feature type="domain" description="RecBCD enzyme subunit RecD N-terminal" evidence="13">
    <location>
        <begin position="26"/>
        <end position="94"/>
    </location>
</feature>
<evidence type="ECO:0000256" key="2">
    <source>
        <dbReference type="ARBA" id="ARBA00022741"/>
    </source>
</evidence>
<keyword evidence="9 11" id="KW-0234">DNA repair</keyword>
<proteinExistence type="inferred from homology"/>
<dbReference type="Gene3D" id="3.40.50.300">
    <property type="entry name" value="P-loop containing nucleotide triphosphate hydrolases"/>
    <property type="match status" value="2"/>
</dbReference>
<protein>
    <recommendedName>
        <fullName evidence="11">RecBCD enzyme subunit RecD</fullName>
        <ecNumber evidence="11">5.6.2.3</ecNumber>
    </recommendedName>
    <alternativeName>
        <fullName evidence="11">DNA 5'-3' helicase subunit RecD</fullName>
    </alternativeName>
    <alternativeName>
        <fullName evidence="11">Exonuclease V subunit RecD</fullName>
        <shortName evidence="11">ExoV subunit RecD</shortName>
    </alternativeName>
    <alternativeName>
        <fullName evidence="11">Helicase/nuclease RecBCD subunit RecD</fullName>
    </alternativeName>
</protein>
<keyword evidence="8 11" id="KW-0238">DNA-binding</keyword>
<comment type="function">
    <text evidence="11">A helicase/nuclease that prepares dsDNA breaks (DSB) for recombinational DNA repair. Binds to DSBs and unwinds DNA via a highly rapid and processive ATP-dependent bidirectional helicase activity. Unwinds dsDNA until it encounters a Chi (crossover hotspot instigator) sequence from the 3' direction. Cuts ssDNA a few nucleotides 3' to the Chi site. The properties and activities of the enzyme are changed at Chi. The Chi-altered holoenzyme produces a long 3'-ssDNA overhang and facilitates RecA-binding to the ssDNA for homologous DNA recombination and repair. Holoenzyme degrades any linearized DNA that is unable to undergo homologous recombination. In the holoenzyme this subunit has ssDNA-dependent ATPase and 5'-3' helicase activity. When added to pre-assembled RecBC greatly stimulates nuclease activity and augments holoenzyme processivity. Negatively regulates the RecA-loading ability of RecBCD.</text>
</comment>
<keyword evidence="1 11" id="KW-0540">Nuclease</keyword>
<dbReference type="Pfam" id="PF13245">
    <property type="entry name" value="AAA_19"/>
    <property type="match status" value="1"/>
</dbReference>
<dbReference type="GO" id="GO:0008854">
    <property type="term" value="F:exodeoxyribonuclease V activity"/>
    <property type="evidence" value="ECO:0007669"/>
    <property type="project" value="InterPro"/>
</dbReference>
<dbReference type="PANTHER" id="PTHR43788:SF6">
    <property type="entry name" value="DNA HELICASE B"/>
    <property type="match status" value="1"/>
</dbReference>
<dbReference type="CDD" id="cd18809">
    <property type="entry name" value="SF1_C_RecD"/>
    <property type="match status" value="1"/>
</dbReference>
<dbReference type="GO" id="GO:0000724">
    <property type="term" value="P:double-strand break repair via homologous recombination"/>
    <property type="evidence" value="ECO:0007669"/>
    <property type="project" value="UniProtKB-UniRule"/>
</dbReference>
<keyword evidence="4 11" id="KW-0378">Hydrolase</keyword>
<evidence type="ECO:0000256" key="6">
    <source>
        <dbReference type="ARBA" id="ARBA00022839"/>
    </source>
</evidence>
<dbReference type="InterPro" id="IPR027785">
    <property type="entry name" value="UvrD-like_helicase_C"/>
</dbReference>
<feature type="domain" description="UvrD-like helicase C-terminal" evidence="12">
    <location>
        <begin position="503"/>
        <end position="550"/>
    </location>
</feature>
<keyword evidence="3 11" id="KW-0227">DNA damage</keyword>
<dbReference type="InterPro" id="IPR041851">
    <property type="entry name" value="RecD_N_sf"/>
</dbReference>
<keyword evidence="15" id="KW-1185">Reference proteome</keyword>
<dbReference type="SUPFAM" id="SSF52540">
    <property type="entry name" value="P-loop containing nucleoside triphosphate hydrolases"/>
    <property type="match status" value="2"/>
</dbReference>
<dbReference type="OrthoDB" id="9763659at2"/>
<accession>A0A3N0DIM1</accession>
<dbReference type="EC" id="5.6.2.3" evidence="11"/>
<gene>
    <name evidence="11 14" type="primary">recD</name>
    <name evidence="14" type="ORF">EFL95_19040</name>
</gene>
<evidence type="ECO:0000259" key="12">
    <source>
        <dbReference type="Pfam" id="PF13538"/>
    </source>
</evidence>
<dbReference type="InterPro" id="IPR006344">
    <property type="entry name" value="RecD"/>
</dbReference>
<dbReference type="GO" id="GO:0043139">
    <property type="term" value="F:5'-3' DNA helicase activity"/>
    <property type="evidence" value="ECO:0007669"/>
    <property type="project" value="UniProtKB-UniRule"/>
</dbReference>
<dbReference type="Gene3D" id="1.10.10.1020">
    <property type="entry name" value="RecBCD complex, subunit RecD, N-terminal domain"/>
    <property type="match status" value="1"/>
</dbReference>
<evidence type="ECO:0000313" key="14">
    <source>
        <dbReference type="EMBL" id="RNL75538.1"/>
    </source>
</evidence>
<evidence type="ECO:0000313" key="15">
    <source>
        <dbReference type="Proteomes" id="UP000277094"/>
    </source>
</evidence>
<evidence type="ECO:0000256" key="5">
    <source>
        <dbReference type="ARBA" id="ARBA00022806"/>
    </source>
</evidence>
<dbReference type="InterPro" id="IPR027417">
    <property type="entry name" value="P-loop_NTPase"/>
</dbReference>
<evidence type="ECO:0000256" key="8">
    <source>
        <dbReference type="ARBA" id="ARBA00023125"/>
    </source>
</evidence>
<dbReference type="Pfam" id="PF21185">
    <property type="entry name" value="RecD_N"/>
    <property type="match status" value="1"/>
</dbReference>
<dbReference type="AlphaFoldDB" id="A0A3N0DIM1"/>
<evidence type="ECO:0000256" key="7">
    <source>
        <dbReference type="ARBA" id="ARBA00022840"/>
    </source>
</evidence>
<reference evidence="14 15" key="1">
    <citation type="submission" date="2018-11" db="EMBL/GenBank/DDBJ databases">
        <authorList>
            <person name="Li F."/>
        </authorList>
    </citation>
    <scope>NUCLEOTIDE SEQUENCE [LARGE SCALE GENOMIC DNA]</scope>
    <source>
        <strain evidence="14 15">KIS18-7</strain>
    </source>
</reference>
<dbReference type="Proteomes" id="UP000277094">
    <property type="component" value="Unassembled WGS sequence"/>
</dbReference>
<comment type="subunit">
    <text evidence="11">Heterotrimer of RecB, RecC and RecD. All subunits contribute to DNA-binding.</text>
</comment>
<comment type="similarity">
    <text evidence="11">Belongs to the RecD family.</text>
</comment>
<dbReference type="Pfam" id="PF13538">
    <property type="entry name" value="UvrD_C_2"/>
    <property type="match status" value="1"/>
</dbReference>
<evidence type="ECO:0000256" key="11">
    <source>
        <dbReference type="HAMAP-Rule" id="MF_01487"/>
    </source>
</evidence>
<evidence type="ECO:0000256" key="9">
    <source>
        <dbReference type="ARBA" id="ARBA00023204"/>
    </source>
</evidence>
<dbReference type="EMBL" id="RJSG01000006">
    <property type="protein sequence ID" value="RNL75538.1"/>
    <property type="molecule type" value="Genomic_DNA"/>
</dbReference>
<dbReference type="GO" id="GO:0003677">
    <property type="term" value="F:DNA binding"/>
    <property type="evidence" value="ECO:0007669"/>
    <property type="project" value="UniProtKB-UniRule"/>
</dbReference>
<keyword evidence="6 11" id="KW-0269">Exonuclease</keyword>
<comment type="miscellaneous">
    <text evidence="11">In the RecBCD complex, RecB has a slow 3'-5' helicase, an exonuclease activity and loads RecA onto ssDNA, RecD has a fast 5'-3' helicase activity, while RecC stimulates the ATPase and processivity of the RecB helicase and contributes to recognition of the Chi site.</text>
</comment>
<evidence type="ECO:0000256" key="3">
    <source>
        <dbReference type="ARBA" id="ARBA00022763"/>
    </source>
</evidence>
<dbReference type="GO" id="GO:0009338">
    <property type="term" value="C:exodeoxyribonuclease V complex"/>
    <property type="evidence" value="ECO:0007669"/>
    <property type="project" value="InterPro"/>
</dbReference>
<keyword evidence="2 11" id="KW-0547">Nucleotide-binding</keyword>
<dbReference type="NCBIfam" id="TIGR01447">
    <property type="entry name" value="recD"/>
    <property type="match status" value="1"/>
</dbReference>
<dbReference type="CDD" id="cd17933">
    <property type="entry name" value="DEXSc_RecD-like"/>
    <property type="match status" value="1"/>
</dbReference>
<dbReference type="GO" id="GO:0017116">
    <property type="term" value="F:single-stranded DNA helicase activity"/>
    <property type="evidence" value="ECO:0007669"/>
    <property type="project" value="TreeGrafter"/>
</dbReference>
<keyword evidence="10 11" id="KW-0413">Isomerase</keyword>
<evidence type="ECO:0000259" key="13">
    <source>
        <dbReference type="Pfam" id="PF21185"/>
    </source>
</evidence>
<sequence length="578" mass="62261">MFEPTDAWDHRLALGASGELAELNLAGVLTAADVHVALRIGRIGGESDPSVLLAVALLVRAVRHGSVCLDLTRVAELDADRAWPEPDRWLAAVSASPVTGTALQVEDGLIYLDRYWRQEGDVVEDLLARVARPAPHVDEQRVEQALGRLFAGPTYAEQRAAADASVRRWTSVLTGGPGTGKTTTLARLLAVLTDASDAPLRIALAAPTGKAAARMTQALAEATRAEDFPLADRVHVEGLEASTLHRLLGTRPDNGTRFRHHRGNRLPHDVVVVDETSMVSLTLMARLVEAVRPDARLILVGDSDQLASVEAGAVLHDVVLGFRDREPSPVSHLVTSHRFGDAIGALAAAVRDDRADEAWSVLVQGSANIELVDPADESRIRELVAGPAFEVRDLALAGDARGALAALESHRLLCAHRQGPYGVAWWNERIERWIGERDGRDWLPAHYPGEPLIVNSNDYGLRLWNGDTGVVVGEDDGDRTAVFDIGGEDRVLALSRLADVSTAHAITVHRSQGSQFGTVTVLLPEPESLILSRELLYTAITRARDVVRIVGTEESLRAAIARPAQRASGLAARLARPS</sequence>
<organism evidence="14 15">
    <name type="scientific">Nocardioides marmorisolisilvae</name>
    <dbReference type="NCBI Taxonomy" id="1542737"/>
    <lineage>
        <taxon>Bacteria</taxon>
        <taxon>Bacillati</taxon>
        <taxon>Actinomycetota</taxon>
        <taxon>Actinomycetes</taxon>
        <taxon>Propionibacteriales</taxon>
        <taxon>Nocardioidaceae</taxon>
        <taxon>Nocardioides</taxon>
    </lineage>
</organism>
<evidence type="ECO:0000256" key="10">
    <source>
        <dbReference type="ARBA" id="ARBA00023235"/>
    </source>
</evidence>
<dbReference type="InterPro" id="IPR050534">
    <property type="entry name" value="Coronavir_polyprotein_1ab"/>
</dbReference>
<name>A0A3N0DIM1_9ACTN</name>
<dbReference type="HAMAP" id="MF_01487">
    <property type="entry name" value="RecD"/>
    <property type="match status" value="1"/>
</dbReference>
<keyword evidence="5 11" id="KW-0347">Helicase</keyword>
<dbReference type="GO" id="GO:0016887">
    <property type="term" value="F:ATP hydrolysis activity"/>
    <property type="evidence" value="ECO:0007669"/>
    <property type="project" value="RHEA"/>
</dbReference>
<dbReference type="InterPro" id="IPR049550">
    <property type="entry name" value="RecD_N"/>
</dbReference>
<feature type="binding site" evidence="11">
    <location>
        <begin position="175"/>
        <end position="182"/>
    </location>
    <ligand>
        <name>ATP</name>
        <dbReference type="ChEBI" id="CHEBI:30616"/>
    </ligand>
</feature>
<dbReference type="GO" id="GO:0005524">
    <property type="term" value="F:ATP binding"/>
    <property type="evidence" value="ECO:0007669"/>
    <property type="project" value="UniProtKB-UniRule"/>
</dbReference>
<keyword evidence="7 11" id="KW-0067">ATP-binding</keyword>
<evidence type="ECO:0000256" key="1">
    <source>
        <dbReference type="ARBA" id="ARBA00022722"/>
    </source>
</evidence>
<evidence type="ECO:0000256" key="4">
    <source>
        <dbReference type="ARBA" id="ARBA00022801"/>
    </source>
</evidence>